<sequence length="108" mass="12592">MTVSKFCEKCGKMMWDVQPCKRFCDTCIKEKARQKAKQNYEKKKAQQQGVISTMQAKKPDKKAALKPRIKSIEQCVREAAALDISYGQYVQRGYDKIIWDEILRLEVL</sequence>
<name>A0A8S5VVU8_9CAUD</name>
<protein>
    <submittedName>
        <fullName evidence="1">NADH-PPase NADH pyrophosphatase zinc ribbon domain</fullName>
    </submittedName>
</protein>
<organism evidence="1">
    <name type="scientific">Ackermannviridae sp</name>
    <dbReference type="NCBI Taxonomy" id="2831612"/>
    <lineage>
        <taxon>Viruses</taxon>
        <taxon>Duplodnaviria</taxon>
        <taxon>Heunggongvirae</taxon>
        <taxon>Uroviricota</taxon>
        <taxon>Caudoviricetes</taxon>
        <taxon>Pantevenvirales</taxon>
        <taxon>Ackermannviridae</taxon>
    </lineage>
</organism>
<accession>A0A8S5VVU8</accession>
<dbReference type="EMBL" id="BK035411">
    <property type="protein sequence ID" value="DAG99427.1"/>
    <property type="molecule type" value="Genomic_DNA"/>
</dbReference>
<evidence type="ECO:0000313" key="1">
    <source>
        <dbReference type="EMBL" id="DAG99427.1"/>
    </source>
</evidence>
<reference evidence="1" key="1">
    <citation type="journal article" date="2021" name="Proc. Natl. Acad. Sci. U.S.A.">
        <title>A Catalog of Tens of Thousands of Viruses from Human Metagenomes Reveals Hidden Associations with Chronic Diseases.</title>
        <authorList>
            <person name="Tisza M.J."/>
            <person name="Buck C.B."/>
        </authorList>
    </citation>
    <scope>NUCLEOTIDE SEQUENCE</scope>
    <source>
        <strain evidence="1">CtY4J10</strain>
    </source>
</reference>
<proteinExistence type="predicted"/>